<feature type="compositionally biased region" description="Basic residues" evidence="1">
    <location>
        <begin position="292"/>
        <end position="302"/>
    </location>
</feature>
<dbReference type="Proteomes" id="UP001295684">
    <property type="component" value="Unassembled WGS sequence"/>
</dbReference>
<evidence type="ECO:0000313" key="3">
    <source>
        <dbReference type="Proteomes" id="UP001295684"/>
    </source>
</evidence>
<evidence type="ECO:0000313" key="2">
    <source>
        <dbReference type="EMBL" id="CAI2366311.1"/>
    </source>
</evidence>
<accession>A0AAD1XD85</accession>
<feature type="compositionally biased region" description="Polar residues" evidence="1">
    <location>
        <begin position="348"/>
        <end position="363"/>
    </location>
</feature>
<dbReference type="AlphaFoldDB" id="A0AAD1XD85"/>
<comment type="caution">
    <text evidence="2">The sequence shown here is derived from an EMBL/GenBank/DDBJ whole genome shotgun (WGS) entry which is preliminary data.</text>
</comment>
<feature type="region of interest" description="Disordered" evidence="1">
    <location>
        <begin position="173"/>
        <end position="197"/>
    </location>
</feature>
<feature type="compositionally biased region" description="Polar residues" evidence="1">
    <location>
        <begin position="229"/>
        <end position="251"/>
    </location>
</feature>
<reference evidence="2" key="1">
    <citation type="submission" date="2023-07" db="EMBL/GenBank/DDBJ databases">
        <authorList>
            <consortium name="AG Swart"/>
            <person name="Singh M."/>
            <person name="Singh A."/>
            <person name="Seah K."/>
            <person name="Emmerich C."/>
        </authorList>
    </citation>
    <scope>NUCLEOTIDE SEQUENCE</scope>
    <source>
        <strain evidence="2">DP1</strain>
    </source>
</reference>
<name>A0AAD1XD85_EUPCR</name>
<protein>
    <submittedName>
        <fullName evidence="2">Uncharacterized protein</fullName>
    </submittedName>
</protein>
<gene>
    <name evidence="2" type="ORF">ECRASSUSDP1_LOCUS7584</name>
</gene>
<feature type="region of interest" description="Disordered" evidence="1">
    <location>
        <begin position="276"/>
        <end position="308"/>
    </location>
</feature>
<feature type="compositionally biased region" description="Polar residues" evidence="1">
    <location>
        <begin position="278"/>
        <end position="291"/>
    </location>
</feature>
<dbReference type="EMBL" id="CAMPGE010007389">
    <property type="protein sequence ID" value="CAI2366311.1"/>
    <property type="molecule type" value="Genomic_DNA"/>
</dbReference>
<keyword evidence="3" id="KW-1185">Reference proteome</keyword>
<evidence type="ECO:0000256" key="1">
    <source>
        <dbReference type="SAM" id="MobiDB-lite"/>
    </source>
</evidence>
<feature type="compositionally biased region" description="Basic residues" evidence="1">
    <location>
        <begin position="364"/>
        <end position="374"/>
    </location>
</feature>
<feature type="region of interest" description="Disordered" evidence="1">
    <location>
        <begin position="348"/>
        <end position="374"/>
    </location>
</feature>
<feature type="region of interest" description="Disordered" evidence="1">
    <location>
        <begin position="226"/>
        <end position="261"/>
    </location>
</feature>
<proteinExistence type="predicted"/>
<sequence length="374" mass="44053">MEEIETSRVDFLEHNPDSPASISSIYEHVAPQMRFEVSKLEENQTSQNSNRTIHQKGIFSRKNSNGENHKKIPYRKILEGLAARRLATNMLKRDFQTSGFAHPRSMEHLTKSCDKRISSLENYFERDSYGQQNYQRLNFYKFSSPLELRNKPSSGIQRTRSYSKVVNKFLSSRNKSLDQDNRKQHSQAGKTRFKPNIQNYDLRFKSQGIQHEAPRGNNLQEFLQKDSSSHTLPRTRGKNTQLQKIQLGSHNNDYDPAEDSPMRNEHIRKLYLNRKSKVQNQRKISSFSTNRKSLKQFQHKHNSNNYSFGNLDKKQVRFETLKVQHKNSMLFKSMREKFGLVFRRLVPSSSPQRDKSSFQNLQKKTNKKQMRVYV</sequence>
<organism evidence="2 3">
    <name type="scientific">Euplotes crassus</name>
    <dbReference type="NCBI Taxonomy" id="5936"/>
    <lineage>
        <taxon>Eukaryota</taxon>
        <taxon>Sar</taxon>
        <taxon>Alveolata</taxon>
        <taxon>Ciliophora</taxon>
        <taxon>Intramacronucleata</taxon>
        <taxon>Spirotrichea</taxon>
        <taxon>Hypotrichia</taxon>
        <taxon>Euplotida</taxon>
        <taxon>Euplotidae</taxon>
        <taxon>Moneuplotes</taxon>
    </lineage>
</organism>